<dbReference type="InParanoid" id="G8ZUI4"/>
<reference evidence="3 4" key="1">
    <citation type="journal article" date="2011" name="Proc. Natl. Acad. Sci. U.S.A.">
        <title>Evolutionary erosion of yeast sex chromosomes by mating-type switching accidents.</title>
        <authorList>
            <person name="Gordon J.L."/>
            <person name="Armisen D."/>
            <person name="Proux-Wera E."/>
            <person name="Oheigeartaigh S.S."/>
            <person name="Byrne K.P."/>
            <person name="Wolfe K.H."/>
        </authorList>
    </citation>
    <scope>NUCLEOTIDE SEQUENCE [LARGE SCALE GENOMIC DNA]</scope>
    <source>
        <strain evidence="4">ATCC 10662 / CBS 1146 / NBRC 0425 / NCYC 2629 / NRRL Y-866</strain>
    </source>
</reference>
<evidence type="ECO:0000313" key="3">
    <source>
        <dbReference type="EMBL" id="CCE92278.1"/>
    </source>
</evidence>
<name>G8ZUI4_TORDE</name>
<protein>
    <recommendedName>
        <fullName evidence="2">Sir1 ORC-binding domain-containing protein</fullName>
    </recommendedName>
</protein>
<organism evidence="3 4">
    <name type="scientific">Torulaspora delbrueckii</name>
    <name type="common">Yeast</name>
    <name type="synonym">Candida colliculosa</name>
    <dbReference type="NCBI Taxonomy" id="4950"/>
    <lineage>
        <taxon>Eukaryota</taxon>
        <taxon>Fungi</taxon>
        <taxon>Dikarya</taxon>
        <taxon>Ascomycota</taxon>
        <taxon>Saccharomycotina</taxon>
        <taxon>Saccharomycetes</taxon>
        <taxon>Saccharomycetales</taxon>
        <taxon>Saccharomycetaceae</taxon>
        <taxon>Torulaspora</taxon>
    </lineage>
</organism>
<evidence type="ECO:0000256" key="1">
    <source>
        <dbReference type="SAM" id="MobiDB-lite"/>
    </source>
</evidence>
<evidence type="ECO:0000313" key="4">
    <source>
        <dbReference type="Proteomes" id="UP000005627"/>
    </source>
</evidence>
<dbReference type="GeneID" id="11503671"/>
<evidence type="ECO:0000259" key="2">
    <source>
        <dbReference type="Pfam" id="PF11603"/>
    </source>
</evidence>
<dbReference type="Proteomes" id="UP000005627">
    <property type="component" value="Chromosome 5"/>
</dbReference>
<feature type="domain" description="Sir1 ORC-binding" evidence="2">
    <location>
        <begin position="14"/>
        <end position="107"/>
    </location>
</feature>
<dbReference type="AlphaFoldDB" id="G8ZUI4"/>
<keyword evidence="4" id="KW-1185">Reference proteome</keyword>
<dbReference type="eggNOG" id="ENOG502SPRX">
    <property type="taxonomic scope" value="Eukaryota"/>
</dbReference>
<dbReference type="OrthoDB" id="4055336at2759"/>
<feature type="region of interest" description="Disordered" evidence="1">
    <location>
        <begin position="304"/>
        <end position="350"/>
    </location>
</feature>
<accession>G8ZUI4</accession>
<dbReference type="EMBL" id="HE616746">
    <property type="protein sequence ID" value="CCE92278.1"/>
    <property type="molecule type" value="Genomic_DNA"/>
</dbReference>
<dbReference type="RefSeq" id="XP_003681489.1">
    <property type="nucleotide sequence ID" value="XM_003681441.1"/>
</dbReference>
<gene>
    <name evidence="3" type="primary">TDEL0E00350</name>
    <name evidence="3" type="ORF">TDEL_0E00350</name>
</gene>
<dbReference type="KEGG" id="tdl:TDEL_0E00350"/>
<dbReference type="Pfam" id="PF11603">
    <property type="entry name" value="Sir1"/>
    <property type="match status" value="1"/>
</dbReference>
<proteinExistence type="predicted"/>
<dbReference type="HOGENOM" id="CLU_586879_0_0_1"/>
<sequence>MPVYPVIYGPKGQLTVIDGFVVKLTTQKNDERNGSETQDPDTTQKIRALQSAFQCESLRRLQHVSSNFVVTNNSMLFEVVTEKEYIMFVNSKGRFYCRKIHHSKATHVAIAIRMTRKRGQRTSKYVVYGKPLNIHSIETSVLLKQQEKDLENYRRESPGNLPTPEIKHEEVNFKIKVITEEELMKLSKISPTAIAKESSPRYANHVRNSLAHFKETLFQYCLQRSLIKLERMIKVLLEFPNLAQHSTKITTLHKECQVLTQHNVSLAHDRLFDSCFGSATNQPSGSIKSSSHGTPVDRCEILPKHTMTSEHQLAQDTGGTGRRGAGRLSAKRREPRPVTKRRKSHLEDSSELLADRMQEVSSKNFNTSQGDKGASIEADDLLVKIQDPLSHHCPKINYSLAGHDLAVSSKPKALEQIRLSAKGGEPSTEQLIRRIQIFCGYPEQRLLYVETFDLLVRKATASFDKR</sequence>
<dbReference type="InterPro" id="IPR021646">
    <property type="entry name" value="Sir1_ORC-binding"/>
</dbReference>